<accession>A0A061GT99</accession>
<name>A0A061GT99_THECC</name>
<dbReference type="InParanoid" id="A0A061GT99"/>
<protein>
    <submittedName>
        <fullName evidence="1">Uncharacterized protein</fullName>
    </submittedName>
</protein>
<keyword evidence="2" id="KW-1185">Reference proteome</keyword>
<sequence length="60" mass="6894">MMESVIFYWKIIRRPSQRFGEVSKFSSPRDIPGGTRLYKLLGEIPSSGLPHHLQGKYGML</sequence>
<evidence type="ECO:0000313" key="1">
    <source>
        <dbReference type="EMBL" id="EOY32397.1"/>
    </source>
</evidence>
<gene>
    <name evidence="1" type="ORF">TCM_040294</name>
</gene>
<dbReference type="Gramene" id="EOY32397">
    <property type="protein sequence ID" value="EOY32397"/>
    <property type="gene ID" value="TCM_040294"/>
</dbReference>
<dbReference type="EMBL" id="CM001887">
    <property type="protein sequence ID" value="EOY32397.1"/>
    <property type="molecule type" value="Genomic_DNA"/>
</dbReference>
<organism evidence="1 2">
    <name type="scientific">Theobroma cacao</name>
    <name type="common">Cacao</name>
    <name type="synonym">Cocoa</name>
    <dbReference type="NCBI Taxonomy" id="3641"/>
    <lineage>
        <taxon>Eukaryota</taxon>
        <taxon>Viridiplantae</taxon>
        <taxon>Streptophyta</taxon>
        <taxon>Embryophyta</taxon>
        <taxon>Tracheophyta</taxon>
        <taxon>Spermatophyta</taxon>
        <taxon>Magnoliopsida</taxon>
        <taxon>eudicotyledons</taxon>
        <taxon>Gunneridae</taxon>
        <taxon>Pentapetalae</taxon>
        <taxon>rosids</taxon>
        <taxon>malvids</taxon>
        <taxon>Malvales</taxon>
        <taxon>Malvaceae</taxon>
        <taxon>Byttnerioideae</taxon>
        <taxon>Theobroma</taxon>
    </lineage>
</organism>
<dbReference type="HOGENOM" id="CLU_2946325_0_0_1"/>
<dbReference type="Proteomes" id="UP000026915">
    <property type="component" value="Chromosome 9"/>
</dbReference>
<dbReference type="AlphaFoldDB" id="A0A061GT99"/>
<proteinExistence type="predicted"/>
<evidence type="ECO:0000313" key="2">
    <source>
        <dbReference type="Proteomes" id="UP000026915"/>
    </source>
</evidence>
<reference evidence="1 2" key="1">
    <citation type="journal article" date="2013" name="Genome Biol.">
        <title>The genome sequence of the most widely cultivated cacao type and its use to identify candidate genes regulating pod color.</title>
        <authorList>
            <person name="Motamayor J.C."/>
            <person name="Mockaitis K."/>
            <person name="Schmutz J."/>
            <person name="Haiminen N."/>
            <person name="Iii D.L."/>
            <person name="Cornejo O."/>
            <person name="Findley S.D."/>
            <person name="Zheng P."/>
            <person name="Utro F."/>
            <person name="Royaert S."/>
            <person name="Saski C."/>
            <person name="Jenkins J."/>
            <person name="Podicheti R."/>
            <person name="Zhao M."/>
            <person name="Scheffler B.E."/>
            <person name="Stack J.C."/>
            <person name="Feltus F.A."/>
            <person name="Mustiga G.M."/>
            <person name="Amores F."/>
            <person name="Phillips W."/>
            <person name="Marelli J.P."/>
            <person name="May G.D."/>
            <person name="Shapiro H."/>
            <person name="Ma J."/>
            <person name="Bustamante C.D."/>
            <person name="Schnell R.J."/>
            <person name="Main D."/>
            <person name="Gilbert D."/>
            <person name="Parida L."/>
            <person name="Kuhn D.N."/>
        </authorList>
    </citation>
    <scope>NUCLEOTIDE SEQUENCE [LARGE SCALE GENOMIC DNA]</scope>
    <source>
        <strain evidence="2">cv. Matina 1-6</strain>
    </source>
</reference>